<reference evidence="2 3" key="1">
    <citation type="journal article" date="2016" name="Genome Biol. Evol.">
        <title>Divergent and convergent evolution of fungal pathogenicity.</title>
        <authorList>
            <person name="Shang Y."/>
            <person name="Xiao G."/>
            <person name="Zheng P."/>
            <person name="Cen K."/>
            <person name="Zhan S."/>
            <person name="Wang C."/>
        </authorList>
    </citation>
    <scope>NUCLEOTIDE SEQUENCE [LARGE SCALE GENOMIC DNA]</scope>
    <source>
        <strain evidence="2 3">ARSEF 7405</strain>
    </source>
</reference>
<organism evidence="2 3">
    <name type="scientific">Ascosphaera apis ARSEF 7405</name>
    <dbReference type="NCBI Taxonomy" id="392613"/>
    <lineage>
        <taxon>Eukaryota</taxon>
        <taxon>Fungi</taxon>
        <taxon>Dikarya</taxon>
        <taxon>Ascomycota</taxon>
        <taxon>Pezizomycotina</taxon>
        <taxon>Eurotiomycetes</taxon>
        <taxon>Eurotiomycetidae</taxon>
        <taxon>Onygenales</taxon>
        <taxon>Ascosphaeraceae</taxon>
        <taxon>Ascosphaera</taxon>
    </lineage>
</organism>
<feature type="compositionally biased region" description="Acidic residues" evidence="1">
    <location>
        <begin position="95"/>
        <end position="107"/>
    </location>
</feature>
<name>A0A162I6M1_9EURO</name>
<dbReference type="VEuPathDB" id="FungiDB:AAP_04460"/>
<dbReference type="AlphaFoldDB" id="A0A162I6M1"/>
<proteinExistence type="predicted"/>
<evidence type="ECO:0000313" key="3">
    <source>
        <dbReference type="Proteomes" id="UP000242877"/>
    </source>
</evidence>
<accession>A0A162I6M1</accession>
<protein>
    <submittedName>
        <fullName evidence="2">Uncharacterized protein</fullName>
    </submittedName>
</protein>
<evidence type="ECO:0000313" key="2">
    <source>
        <dbReference type="EMBL" id="KZZ89313.1"/>
    </source>
</evidence>
<comment type="caution">
    <text evidence="2">The sequence shown here is derived from an EMBL/GenBank/DDBJ whole genome shotgun (WGS) entry which is preliminary data.</text>
</comment>
<dbReference type="OrthoDB" id="4207238at2759"/>
<gene>
    <name evidence="2" type="ORF">AAP_04460</name>
</gene>
<sequence length="1187" mass="134243">MNRRPLLKPSTLVRLGHLGRLGSAPPKPSQSLSRSELLARTSRYSSGSKRRKEDGPARSVFVNNDSDDSDGDILGFDIPETATDGSGTGNKFGDAEEEEEREEQGAEDFDFFRDLGDEINDLDEDNGVEERAVTCLALDLAATEIEAGETGADNANSEDEEVREETGDEMDIDTTGPERRSETADVLGEMMGEVVSPTYNAISNVDKFELGMSLFADQASLSRTTYEAFTELISTVTDIDQLRRLPKSLDTLKKHGTEAIPLIPVCKKEVHVVPEKLPSLSPEEKKQATKLTRPMYFVDPVRSLVRHMKRGDFERKNHIGLGDFTKAPKDLWETNAWCSSIRTSSGDLNKYPGSSDRIIPSDIVEFQCQKNACRCAKTGNHLGRIMALGKQGQVRCVKLQMILTRTSPLLQGSGFGEIGEWELIPMEKRDMILEEKKLIRKVECHMDWSYGAKEPQQSLPQSCDMLIRRVLRLGANNRYWPVPLRHTKMLRAELELRAFGREELIERLCPSGRKVICIPLLLFIDGFGLYRTMYKSLTGIYAIMGTLNYRDRSRSEGMYTVAFGPHATNFADVMEAISPQFKALDNGYDLTIDGEDVRLFSYPIGFLGDMPQQNEGAGIQGPTGHMSCRWCMVHSDQRGDMTYDVIANKRHVLEQEEIRIKADEMDRKGKKKDLYQSYGLSREPSPITAIWKSCDPTSDFLNDPCHSELAGMMKLSANILFNDVLTAKGKAELGKLIATFPMPQGWNRLQSPTHHLESYQIQEYGRLSIILPVVLRIYLKREWIQPRVREAMVFFFKREIDNESPEGERILVSIFARISRSNRLLISWSDEATNADEVMKVVKQARSDLQLLEHSIIMSIGTSNSKAGTRQSSVALTGACTPSRRGEVRAKVIEKMKKRPNMHIALHYGQMIEDYGCANNGNVLLGEDRHRKFKSMVTHTNHRNPEQTMLIRDSMNKTLTCLLNGSVKGDQGLCSVLQELKDECPTLMDRYQRRNADGGPEYKLSSRDLAKVATRLGLKTTNLKHVDSRDQFIVELTIAHQDRSGADVRRQNIVFWKKLTFSPKSHSKRASVSPGDMIEVDNERGIVTTIFTHKFRWTEETFVSMIPVVEKRKDPELDTSIMGSDFRGFQLVNAKRITERPLYYIAIKKGLGRSLERQAMNFPNDEKDMGITWNHEFMVIPAELEII</sequence>
<dbReference type="EMBL" id="AZGZ01000021">
    <property type="protein sequence ID" value="KZZ89313.1"/>
    <property type="molecule type" value="Genomic_DNA"/>
</dbReference>
<keyword evidence="3" id="KW-1185">Reference proteome</keyword>
<feature type="compositionally biased region" description="Acidic residues" evidence="1">
    <location>
        <begin position="156"/>
        <end position="172"/>
    </location>
</feature>
<feature type="region of interest" description="Disordered" evidence="1">
    <location>
        <begin position="17"/>
        <end position="107"/>
    </location>
</feature>
<dbReference type="Proteomes" id="UP000242877">
    <property type="component" value="Unassembled WGS sequence"/>
</dbReference>
<evidence type="ECO:0000256" key="1">
    <source>
        <dbReference type="SAM" id="MobiDB-lite"/>
    </source>
</evidence>
<feature type="region of interest" description="Disordered" evidence="1">
    <location>
        <begin position="146"/>
        <end position="180"/>
    </location>
</feature>